<keyword evidence="12 17" id="KW-0239">DNA-directed DNA polymerase</keyword>
<keyword evidence="20" id="KW-1185">Reference proteome</keyword>
<evidence type="ECO:0000256" key="6">
    <source>
        <dbReference type="ARBA" id="ARBA00022679"/>
    </source>
</evidence>
<evidence type="ECO:0000256" key="5">
    <source>
        <dbReference type="ARBA" id="ARBA00022490"/>
    </source>
</evidence>
<reference evidence="19 20" key="1">
    <citation type="journal article" date="2010" name="J. Bacteriol.">
        <title>Complete genome sequence of "Candidatus Puniceispirillum marinum" IMCC1322, a representative of the SAR116 clade in the Alphaproteobacteria.</title>
        <authorList>
            <person name="Oh H.M."/>
            <person name="Kwon K.K."/>
            <person name="Kang I."/>
            <person name="Kang S.G."/>
            <person name="Lee J.H."/>
            <person name="Kim S.J."/>
            <person name="Cho J.C."/>
        </authorList>
    </citation>
    <scope>NUCLEOTIDE SEQUENCE [LARGE SCALE GENOMIC DNA]</scope>
    <source>
        <strain evidence="19 20">IMCC1322</strain>
    </source>
</reference>
<evidence type="ECO:0000256" key="1">
    <source>
        <dbReference type="ARBA" id="ARBA00004496"/>
    </source>
</evidence>
<comment type="cofactor">
    <cofactor evidence="17">
        <name>Mg(2+)</name>
        <dbReference type="ChEBI" id="CHEBI:18420"/>
    </cofactor>
    <text evidence="17">Binds 2 magnesium ions per subunit.</text>
</comment>
<dbReference type="PANTHER" id="PTHR11076:SF33">
    <property type="entry name" value="DNA POLYMERASE KAPPA"/>
    <property type="match status" value="1"/>
</dbReference>
<dbReference type="Proteomes" id="UP000007460">
    <property type="component" value="Chromosome"/>
</dbReference>
<dbReference type="EMBL" id="CP001751">
    <property type="protein sequence ID" value="ADE40223.1"/>
    <property type="molecule type" value="Genomic_DNA"/>
</dbReference>
<dbReference type="InterPro" id="IPR022880">
    <property type="entry name" value="DNApol_IV"/>
</dbReference>
<dbReference type="GO" id="GO:0003887">
    <property type="term" value="F:DNA-directed DNA polymerase activity"/>
    <property type="evidence" value="ECO:0007669"/>
    <property type="project" value="UniProtKB-UniRule"/>
</dbReference>
<name>D5BN30_PUNMI</name>
<dbReference type="InterPro" id="IPR036775">
    <property type="entry name" value="DNA_pol_Y-fam_lit_finger_sf"/>
</dbReference>
<dbReference type="InterPro" id="IPR017961">
    <property type="entry name" value="DNA_pol_Y-fam_little_finger"/>
</dbReference>
<evidence type="ECO:0000256" key="13">
    <source>
        <dbReference type="ARBA" id="ARBA00023125"/>
    </source>
</evidence>
<evidence type="ECO:0000256" key="11">
    <source>
        <dbReference type="ARBA" id="ARBA00022842"/>
    </source>
</evidence>
<keyword evidence="7 17" id="KW-0548">Nucleotidyltransferase</keyword>
<feature type="binding site" evidence="17">
    <location>
        <position position="10"/>
    </location>
    <ligand>
        <name>Mg(2+)</name>
        <dbReference type="ChEBI" id="CHEBI:18420"/>
    </ligand>
</feature>
<evidence type="ECO:0000256" key="14">
    <source>
        <dbReference type="ARBA" id="ARBA00023204"/>
    </source>
</evidence>
<dbReference type="Pfam" id="PF11799">
    <property type="entry name" value="IMS_C"/>
    <property type="match status" value="1"/>
</dbReference>
<evidence type="ECO:0000313" key="20">
    <source>
        <dbReference type="Proteomes" id="UP000007460"/>
    </source>
</evidence>
<evidence type="ECO:0000313" key="19">
    <source>
        <dbReference type="EMBL" id="ADE40223.1"/>
    </source>
</evidence>
<keyword evidence="6 17" id="KW-0808">Transferase</keyword>
<dbReference type="GO" id="GO:0006281">
    <property type="term" value="P:DNA repair"/>
    <property type="evidence" value="ECO:0007669"/>
    <property type="project" value="UniProtKB-UniRule"/>
</dbReference>
<dbReference type="Gene3D" id="3.40.1170.60">
    <property type="match status" value="1"/>
</dbReference>
<keyword evidence="14 17" id="KW-0234">DNA repair</keyword>
<dbReference type="GO" id="GO:0000287">
    <property type="term" value="F:magnesium ion binding"/>
    <property type="evidence" value="ECO:0007669"/>
    <property type="project" value="UniProtKB-UniRule"/>
</dbReference>
<dbReference type="GO" id="GO:0006261">
    <property type="term" value="P:DNA-templated DNA replication"/>
    <property type="evidence" value="ECO:0007669"/>
    <property type="project" value="UniProtKB-UniRule"/>
</dbReference>
<evidence type="ECO:0000256" key="15">
    <source>
        <dbReference type="ARBA" id="ARBA00025589"/>
    </source>
</evidence>
<dbReference type="EC" id="2.7.7.7" evidence="17"/>
<feature type="domain" description="UmuC" evidence="18">
    <location>
        <begin position="6"/>
        <end position="186"/>
    </location>
</feature>
<dbReference type="HOGENOM" id="CLU_012348_1_0_5"/>
<evidence type="ECO:0000256" key="16">
    <source>
        <dbReference type="ARBA" id="ARBA00049244"/>
    </source>
</evidence>
<organism evidence="19 20">
    <name type="scientific">Puniceispirillum marinum (strain IMCC1322)</name>
    <dbReference type="NCBI Taxonomy" id="488538"/>
    <lineage>
        <taxon>Bacteria</taxon>
        <taxon>Pseudomonadati</taxon>
        <taxon>Pseudomonadota</taxon>
        <taxon>Alphaproteobacteria</taxon>
        <taxon>Candidatus Puniceispirillales</taxon>
        <taxon>Candidatus Puniceispirillaceae</taxon>
        <taxon>Candidatus Puniceispirillum</taxon>
    </lineage>
</organism>
<comment type="similarity">
    <text evidence="2 17">Belongs to the DNA polymerase type-Y family.</text>
</comment>
<sequence length="396" mass="43579">MFDLNIAHIDCDAFYASVEKRDNPELRDRPVIVGGRERGVVAAACYMARKAGVHSAMPTWRAIKKCPDAVIIRPRMNHYVAVSRQIRDKMFTLTPLVQPVSIDEAFLDLSGTRAVHRCSPVEALVRLQSEIRDQIGITVSIGLSGTKSLAKMASDRDKPDGLFIIGMDHVDDWLAGQDLGVLYGLGKAAIARLNAAGFYTCGDLATADMQALRIVLGKQAGQIQELARGIDPRPVAPNAAAKSISSETTFNKNLSSFDDLEAELEALCLKVSTRLKANNIRGSRLTIKLKRANHQILTRSKTMQTSTNKAHILFAISRDLVKAEVAPNRAYRLLGVGVDQFGDNAPDADLFDKFEMDDKRADRLEDALDKVTRKLGQDAVISGRRFQRSKKPVKPT</sequence>
<protein>
    <recommendedName>
        <fullName evidence="17">DNA polymerase IV</fullName>
        <shortName evidence="17">Pol IV</shortName>
        <ecNumber evidence="17">2.7.7.7</ecNumber>
    </recommendedName>
</protein>
<evidence type="ECO:0000256" key="2">
    <source>
        <dbReference type="ARBA" id="ARBA00010945"/>
    </source>
</evidence>
<keyword evidence="10 17" id="KW-0227">DNA damage</keyword>
<dbReference type="AlphaFoldDB" id="D5BN30"/>
<dbReference type="HAMAP" id="MF_01113">
    <property type="entry name" value="DNApol_IV"/>
    <property type="match status" value="1"/>
</dbReference>
<comment type="subcellular location">
    <subcellularLocation>
        <location evidence="1 17">Cytoplasm</location>
    </subcellularLocation>
</comment>
<evidence type="ECO:0000256" key="8">
    <source>
        <dbReference type="ARBA" id="ARBA00022705"/>
    </source>
</evidence>
<evidence type="ECO:0000256" key="3">
    <source>
        <dbReference type="ARBA" id="ARBA00011245"/>
    </source>
</evidence>
<keyword evidence="11 17" id="KW-0460">Magnesium</keyword>
<dbReference type="Gene3D" id="1.10.150.20">
    <property type="entry name" value="5' to 3' exonuclease, C-terminal subdomain"/>
    <property type="match status" value="1"/>
</dbReference>
<comment type="function">
    <text evidence="15 17">Poorly processive, error-prone DNA polymerase involved in untargeted mutagenesis. Copies undamaged DNA at stalled replication forks, which arise in vivo from mismatched or misaligned primer ends. These misaligned primers can be extended by PolIV. Exhibits no 3'-5' exonuclease (proofreading) activity. May be involved in translesional synthesis, in conjunction with the beta clamp from PolIII.</text>
</comment>
<dbReference type="InterPro" id="IPR050116">
    <property type="entry name" value="DNA_polymerase-Y"/>
</dbReference>
<dbReference type="GO" id="GO:0009432">
    <property type="term" value="P:SOS response"/>
    <property type="evidence" value="ECO:0007669"/>
    <property type="project" value="TreeGrafter"/>
</dbReference>
<dbReference type="Gene3D" id="3.30.1490.100">
    <property type="entry name" value="DNA polymerase, Y-family, little finger domain"/>
    <property type="match status" value="1"/>
</dbReference>
<evidence type="ECO:0000256" key="10">
    <source>
        <dbReference type="ARBA" id="ARBA00022763"/>
    </source>
</evidence>
<dbReference type="GO" id="GO:0005829">
    <property type="term" value="C:cytosol"/>
    <property type="evidence" value="ECO:0007669"/>
    <property type="project" value="TreeGrafter"/>
</dbReference>
<keyword evidence="9 17" id="KW-0479">Metal-binding</keyword>
<evidence type="ECO:0000256" key="12">
    <source>
        <dbReference type="ARBA" id="ARBA00022932"/>
    </source>
</evidence>
<evidence type="ECO:0000256" key="7">
    <source>
        <dbReference type="ARBA" id="ARBA00022695"/>
    </source>
</evidence>
<evidence type="ECO:0000256" key="4">
    <source>
        <dbReference type="ARBA" id="ARBA00022457"/>
    </source>
</evidence>
<dbReference type="STRING" id="488538.SAR116_1980"/>
<dbReference type="InterPro" id="IPR001126">
    <property type="entry name" value="UmuC"/>
</dbReference>
<keyword evidence="13 17" id="KW-0238">DNA-binding</keyword>
<dbReference type="FunFam" id="3.30.1490.100:FF:000004">
    <property type="entry name" value="DNA polymerase IV"/>
    <property type="match status" value="1"/>
</dbReference>
<dbReference type="SUPFAM" id="SSF56672">
    <property type="entry name" value="DNA/RNA polymerases"/>
    <property type="match status" value="1"/>
</dbReference>
<dbReference type="InterPro" id="IPR043502">
    <property type="entry name" value="DNA/RNA_pol_sf"/>
</dbReference>
<evidence type="ECO:0000259" key="18">
    <source>
        <dbReference type="PROSITE" id="PS50173"/>
    </source>
</evidence>
<gene>
    <name evidence="17" type="primary">dinB</name>
    <name evidence="19" type="ordered locus">SAR116_1980</name>
</gene>
<feature type="binding site" evidence="17">
    <location>
        <position position="103"/>
    </location>
    <ligand>
        <name>Mg(2+)</name>
        <dbReference type="ChEBI" id="CHEBI:18420"/>
    </ligand>
</feature>
<dbReference type="NCBIfam" id="NF002751">
    <property type="entry name" value="PRK02794.1"/>
    <property type="match status" value="1"/>
</dbReference>
<dbReference type="Gene3D" id="3.30.70.270">
    <property type="match status" value="1"/>
</dbReference>
<accession>D5BN30</accession>
<dbReference type="PANTHER" id="PTHR11076">
    <property type="entry name" value="DNA REPAIR POLYMERASE UMUC / TRANSFERASE FAMILY MEMBER"/>
    <property type="match status" value="1"/>
</dbReference>
<comment type="subunit">
    <text evidence="3 17">Monomer.</text>
</comment>
<keyword evidence="5 17" id="KW-0963">Cytoplasm</keyword>
<dbReference type="SUPFAM" id="SSF100879">
    <property type="entry name" value="Lesion bypass DNA polymerase (Y-family), little finger domain"/>
    <property type="match status" value="1"/>
</dbReference>
<feature type="active site" evidence="17">
    <location>
        <position position="104"/>
    </location>
</feature>
<dbReference type="PROSITE" id="PS50173">
    <property type="entry name" value="UMUC"/>
    <property type="match status" value="1"/>
</dbReference>
<dbReference type="GO" id="GO:0003684">
    <property type="term" value="F:damaged DNA binding"/>
    <property type="evidence" value="ECO:0007669"/>
    <property type="project" value="InterPro"/>
</dbReference>
<keyword evidence="4 17" id="KW-0515">Mutator protein</keyword>
<comment type="catalytic activity">
    <reaction evidence="16 17">
        <text>DNA(n) + a 2'-deoxyribonucleoside 5'-triphosphate = DNA(n+1) + diphosphate</text>
        <dbReference type="Rhea" id="RHEA:22508"/>
        <dbReference type="Rhea" id="RHEA-COMP:17339"/>
        <dbReference type="Rhea" id="RHEA-COMP:17340"/>
        <dbReference type="ChEBI" id="CHEBI:33019"/>
        <dbReference type="ChEBI" id="CHEBI:61560"/>
        <dbReference type="ChEBI" id="CHEBI:173112"/>
        <dbReference type="EC" id="2.7.7.7"/>
    </reaction>
</comment>
<feature type="site" description="Substrate discrimination" evidence="17">
    <location>
        <position position="15"/>
    </location>
</feature>
<dbReference type="Pfam" id="PF00817">
    <property type="entry name" value="IMS"/>
    <property type="match status" value="1"/>
</dbReference>
<evidence type="ECO:0000256" key="9">
    <source>
        <dbReference type="ARBA" id="ARBA00022723"/>
    </source>
</evidence>
<dbReference type="GO" id="GO:0042276">
    <property type="term" value="P:error-prone translesion synthesis"/>
    <property type="evidence" value="ECO:0007669"/>
    <property type="project" value="TreeGrafter"/>
</dbReference>
<dbReference type="FunFam" id="3.40.1170.60:FF:000001">
    <property type="entry name" value="DNA polymerase IV"/>
    <property type="match status" value="1"/>
</dbReference>
<evidence type="ECO:0000256" key="17">
    <source>
        <dbReference type="HAMAP-Rule" id="MF_01113"/>
    </source>
</evidence>
<dbReference type="InterPro" id="IPR043128">
    <property type="entry name" value="Rev_trsase/Diguanyl_cyclase"/>
</dbReference>
<dbReference type="NCBIfam" id="NF002677">
    <property type="entry name" value="PRK02406.1"/>
    <property type="match status" value="1"/>
</dbReference>
<dbReference type="KEGG" id="apb:SAR116_1980"/>
<proteinExistence type="inferred from homology"/>
<dbReference type="eggNOG" id="COG0389">
    <property type="taxonomic scope" value="Bacteria"/>
</dbReference>
<dbReference type="CDD" id="cd03586">
    <property type="entry name" value="PolY_Pol_IV_kappa"/>
    <property type="match status" value="1"/>
</dbReference>
<keyword evidence="8 17" id="KW-0235">DNA replication</keyword>